<accession>E9I4Y4</accession>
<dbReference type="InParanoid" id="E9I4Y4"/>
<keyword evidence="2" id="KW-1185">Reference proteome</keyword>
<reference evidence="1 2" key="1">
    <citation type="journal article" date="2011" name="Science">
        <title>The ecoresponsive genome of Daphnia pulex.</title>
        <authorList>
            <person name="Colbourne J.K."/>
            <person name="Pfrender M.E."/>
            <person name="Gilbert D."/>
            <person name="Thomas W.K."/>
            <person name="Tucker A."/>
            <person name="Oakley T.H."/>
            <person name="Tokishita S."/>
            <person name="Aerts A."/>
            <person name="Arnold G.J."/>
            <person name="Basu M.K."/>
            <person name="Bauer D.J."/>
            <person name="Caceres C.E."/>
            <person name="Carmel L."/>
            <person name="Casola C."/>
            <person name="Choi J.H."/>
            <person name="Detter J.C."/>
            <person name="Dong Q."/>
            <person name="Dusheyko S."/>
            <person name="Eads B.D."/>
            <person name="Frohlich T."/>
            <person name="Geiler-Samerotte K.A."/>
            <person name="Gerlach D."/>
            <person name="Hatcher P."/>
            <person name="Jogdeo S."/>
            <person name="Krijgsveld J."/>
            <person name="Kriventseva E.V."/>
            <person name="Kultz D."/>
            <person name="Laforsch C."/>
            <person name="Lindquist E."/>
            <person name="Lopez J."/>
            <person name="Manak J.R."/>
            <person name="Muller J."/>
            <person name="Pangilinan J."/>
            <person name="Patwardhan R.P."/>
            <person name="Pitluck S."/>
            <person name="Pritham E.J."/>
            <person name="Rechtsteiner A."/>
            <person name="Rho M."/>
            <person name="Rogozin I.B."/>
            <person name="Sakarya O."/>
            <person name="Salamov A."/>
            <person name="Schaack S."/>
            <person name="Shapiro H."/>
            <person name="Shiga Y."/>
            <person name="Skalitzky C."/>
            <person name="Smith Z."/>
            <person name="Souvorov A."/>
            <person name="Sung W."/>
            <person name="Tang Z."/>
            <person name="Tsuchiya D."/>
            <person name="Tu H."/>
            <person name="Vos H."/>
            <person name="Wang M."/>
            <person name="Wolf Y.I."/>
            <person name="Yamagata H."/>
            <person name="Yamada T."/>
            <person name="Ye Y."/>
            <person name="Shaw J.R."/>
            <person name="Andrews J."/>
            <person name="Crease T.J."/>
            <person name="Tang H."/>
            <person name="Lucas S.M."/>
            <person name="Robertson H.M."/>
            <person name="Bork P."/>
            <person name="Koonin E.V."/>
            <person name="Zdobnov E.M."/>
            <person name="Grigoriev I.V."/>
            <person name="Lynch M."/>
            <person name="Boore J.L."/>
        </authorList>
    </citation>
    <scope>NUCLEOTIDE SEQUENCE [LARGE SCALE GENOMIC DNA]</scope>
</reference>
<proteinExistence type="predicted"/>
<dbReference type="KEGG" id="dpx:DAPPUDRAFT_274949"/>
<dbReference type="Proteomes" id="UP000000305">
    <property type="component" value="Unassembled WGS sequence"/>
</dbReference>
<name>E9I4Y4_DAPPU</name>
<protein>
    <submittedName>
        <fullName evidence="1">Uncharacterized protein</fullName>
    </submittedName>
</protein>
<dbReference type="EMBL" id="GL735277">
    <property type="protein sequence ID" value="EFX60946.1"/>
    <property type="molecule type" value="Genomic_DNA"/>
</dbReference>
<dbReference type="AlphaFoldDB" id="E9I4Y4"/>
<dbReference type="HOGENOM" id="CLU_2564926_0_0_1"/>
<gene>
    <name evidence="1" type="ORF">DAPPUDRAFT_274949</name>
</gene>
<sequence length="82" mass="9462">MGMMVARYLLAKTHGAIFIDTSYEENGKKVVSPVPPSDQLKYVVDKTYNRGQEKHSYHVLYQVLRPTNRPPLLVECLWLLDV</sequence>
<feature type="non-terminal residue" evidence="1">
    <location>
        <position position="1"/>
    </location>
</feature>
<evidence type="ECO:0000313" key="2">
    <source>
        <dbReference type="Proteomes" id="UP000000305"/>
    </source>
</evidence>
<evidence type="ECO:0000313" key="1">
    <source>
        <dbReference type="EMBL" id="EFX60946.1"/>
    </source>
</evidence>
<organism evidence="1 2">
    <name type="scientific">Daphnia pulex</name>
    <name type="common">Water flea</name>
    <dbReference type="NCBI Taxonomy" id="6669"/>
    <lineage>
        <taxon>Eukaryota</taxon>
        <taxon>Metazoa</taxon>
        <taxon>Ecdysozoa</taxon>
        <taxon>Arthropoda</taxon>
        <taxon>Crustacea</taxon>
        <taxon>Branchiopoda</taxon>
        <taxon>Diplostraca</taxon>
        <taxon>Cladocera</taxon>
        <taxon>Anomopoda</taxon>
        <taxon>Daphniidae</taxon>
        <taxon>Daphnia</taxon>
    </lineage>
</organism>